<gene>
    <name evidence="3" type="ORF">pdam_00001202</name>
</gene>
<dbReference type="OrthoDB" id="5972665at2759"/>
<feature type="chain" id="PRO_5018044448" description="DOMON domain-containing protein" evidence="1">
    <location>
        <begin position="18"/>
        <end position="198"/>
    </location>
</feature>
<dbReference type="OMA" id="WTHNATS"/>
<dbReference type="PANTHER" id="PTHR10157">
    <property type="entry name" value="DOPAMINE BETA HYDROXYLASE RELATED"/>
    <property type="match status" value="1"/>
</dbReference>
<dbReference type="Proteomes" id="UP000275408">
    <property type="component" value="Unassembled WGS sequence"/>
</dbReference>
<dbReference type="SUPFAM" id="SSF49344">
    <property type="entry name" value="CBD9-like"/>
    <property type="match status" value="1"/>
</dbReference>
<dbReference type="AlphaFoldDB" id="A0A3M6TL71"/>
<dbReference type="EMBL" id="RCHS01003423">
    <property type="protein sequence ID" value="RMX42031.1"/>
    <property type="molecule type" value="Genomic_DNA"/>
</dbReference>
<feature type="domain" description="DOMON" evidence="2">
    <location>
        <begin position="32"/>
        <end position="149"/>
    </location>
</feature>
<dbReference type="CDD" id="cd09631">
    <property type="entry name" value="DOMON_DOH"/>
    <property type="match status" value="1"/>
</dbReference>
<dbReference type="GO" id="GO:0042420">
    <property type="term" value="P:dopamine catabolic process"/>
    <property type="evidence" value="ECO:0007669"/>
    <property type="project" value="TreeGrafter"/>
</dbReference>
<keyword evidence="1" id="KW-0732">Signal</keyword>
<dbReference type="GO" id="GO:0030667">
    <property type="term" value="C:secretory granule membrane"/>
    <property type="evidence" value="ECO:0007669"/>
    <property type="project" value="TreeGrafter"/>
</dbReference>
<accession>A0A3M6TL71</accession>
<reference evidence="3 4" key="1">
    <citation type="journal article" date="2018" name="Sci. Rep.">
        <title>Comparative analysis of the Pocillopora damicornis genome highlights role of immune system in coral evolution.</title>
        <authorList>
            <person name="Cunning R."/>
            <person name="Bay R.A."/>
            <person name="Gillette P."/>
            <person name="Baker A.C."/>
            <person name="Traylor-Knowles N."/>
        </authorList>
    </citation>
    <scope>NUCLEOTIDE SEQUENCE [LARGE SCALE GENOMIC DNA]</scope>
    <source>
        <strain evidence="3">RSMAS</strain>
        <tissue evidence="3">Whole animal</tissue>
    </source>
</reference>
<protein>
    <recommendedName>
        <fullName evidence="2">DOMON domain-containing protein</fullName>
    </recommendedName>
</protein>
<comment type="caution">
    <text evidence="3">The sequence shown here is derived from an EMBL/GenBank/DDBJ whole genome shotgun (WGS) entry which is preliminary data.</text>
</comment>
<dbReference type="PROSITE" id="PS50836">
    <property type="entry name" value="DOMON"/>
    <property type="match status" value="1"/>
</dbReference>
<proteinExistence type="predicted"/>
<dbReference type="GO" id="GO:0042421">
    <property type="term" value="P:norepinephrine biosynthetic process"/>
    <property type="evidence" value="ECO:0007669"/>
    <property type="project" value="TreeGrafter"/>
</dbReference>
<dbReference type="GO" id="GO:0004500">
    <property type="term" value="F:dopamine beta-monooxygenase activity"/>
    <property type="evidence" value="ECO:0007669"/>
    <property type="project" value="InterPro"/>
</dbReference>
<dbReference type="InterPro" id="IPR005018">
    <property type="entry name" value="DOMON_domain"/>
</dbReference>
<dbReference type="GO" id="GO:0006589">
    <property type="term" value="P:octopamine biosynthetic process"/>
    <property type="evidence" value="ECO:0007669"/>
    <property type="project" value="TreeGrafter"/>
</dbReference>
<feature type="signal peptide" evidence="1">
    <location>
        <begin position="1"/>
        <end position="17"/>
    </location>
</feature>
<dbReference type="PANTHER" id="PTHR10157:SF23">
    <property type="entry name" value="MOXD1 HOMOLOG 1"/>
    <property type="match status" value="1"/>
</dbReference>
<dbReference type="SMART" id="SM00664">
    <property type="entry name" value="DoH"/>
    <property type="match status" value="1"/>
</dbReference>
<evidence type="ECO:0000313" key="3">
    <source>
        <dbReference type="EMBL" id="RMX42031.1"/>
    </source>
</evidence>
<evidence type="ECO:0000259" key="2">
    <source>
        <dbReference type="PROSITE" id="PS50836"/>
    </source>
</evidence>
<dbReference type="InterPro" id="IPR045266">
    <property type="entry name" value="DOH_DOMON"/>
</dbReference>
<keyword evidence="4" id="KW-1185">Reference proteome</keyword>
<name>A0A3M6TL71_POCDA</name>
<organism evidence="3 4">
    <name type="scientific">Pocillopora damicornis</name>
    <name type="common">Cauliflower coral</name>
    <name type="synonym">Millepora damicornis</name>
    <dbReference type="NCBI Taxonomy" id="46731"/>
    <lineage>
        <taxon>Eukaryota</taxon>
        <taxon>Metazoa</taxon>
        <taxon>Cnidaria</taxon>
        <taxon>Anthozoa</taxon>
        <taxon>Hexacorallia</taxon>
        <taxon>Scleractinia</taxon>
        <taxon>Astrocoeniina</taxon>
        <taxon>Pocilloporidae</taxon>
        <taxon>Pocillopora</taxon>
    </lineage>
</organism>
<dbReference type="GO" id="GO:0005615">
    <property type="term" value="C:extracellular space"/>
    <property type="evidence" value="ECO:0007669"/>
    <property type="project" value="TreeGrafter"/>
</dbReference>
<evidence type="ECO:0000313" key="4">
    <source>
        <dbReference type="Proteomes" id="UP000275408"/>
    </source>
</evidence>
<evidence type="ECO:0000256" key="1">
    <source>
        <dbReference type="SAM" id="SignalP"/>
    </source>
</evidence>
<sequence>MKLQVFSLLLLCAGSLADLSAEYKNTASLDGNNFKIYWTHNATSNMMYIALEVKATGWVALAFAKEESRNMEDYDTCLGYVSGETKILNDYLTNGHSTPPKDNQNDCMLDEAMQSGGTTTIKYHRKVDTGDSQDIVIEKGEIVVVWAYKNSVTSLLRHDEKGFKTLTMINSGESAKLKSFYWKMTVASLSVVVALFFK</sequence>
<dbReference type="Pfam" id="PF03351">
    <property type="entry name" value="DOMON"/>
    <property type="match status" value="1"/>
</dbReference>
<dbReference type="Gene3D" id="2.60.40.1210">
    <property type="entry name" value="Cellobiose dehydrogenase, cytochrome domain"/>
    <property type="match status" value="1"/>
</dbReference>
<dbReference type="InterPro" id="IPR000945">
    <property type="entry name" value="DBH-like"/>
</dbReference>